<feature type="compositionally biased region" description="Low complexity" evidence="7">
    <location>
        <begin position="595"/>
        <end position="604"/>
    </location>
</feature>
<dbReference type="GO" id="GO:0007165">
    <property type="term" value="P:signal transduction"/>
    <property type="evidence" value="ECO:0007669"/>
    <property type="project" value="TreeGrafter"/>
</dbReference>
<dbReference type="InterPro" id="IPR017441">
    <property type="entry name" value="Protein_kinase_ATP_BS"/>
</dbReference>
<dbReference type="InParanoid" id="A0A401H0Q3"/>
<gene>
    <name evidence="9" type="ORF">SCP_1201850</name>
</gene>
<keyword evidence="3 6" id="KW-0547">Nucleotide-binding</keyword>
<dbReference type="InterPro" id="IPR000719">
    <property type="entry name" value="Prot_kinase_dom"/>
</dbReference>
<feature type="region of interest" description="Disordered" evidence="7">
    <location>
        <begin position="1"/>
        <end position="37"/>
    </location>
</feature>
<dbReference type="PANTHER" id="PTHR43895">
    <property type="entry name" value="CALCIUM/CALMODULIN-DEPENDENT PROTEIN KINASE KINASE-RELATED"/>
    <property type="match status" value="1"/>
</dbReference>
<feature type="compositionally biased region" description="Low complexity" evidence="7">
    <location>
        <begin position="800"/>
        <end position="815"/>
    </location>
</feature>
<evidence type="ECO:0000256" key="7">
    <source>
        <dbReference type="SAM" id="MobiDB-lite"/>
    </source>
</evidence>
<dbReference type="SMART" id="SM00220">
    <property type="entry name" value="S_TKc"/>
    <property type="match status" value="1"/>
</dbReference>
<dbReference type="RefSeq" id="XP_027618872.1">
    <property type="nucleotide sequence ID" value="XM_027763071.1"/>
</dbReference>
<evidence type="ECO:0000256" key="1">
    <source>
        <dbReference type="ARBA" id="ARBA00022527"/>
    </source>
</evidence>
<sequence length="911" mass="101231">MSDVVAASPDIRDTGPVPGPSTNTRNDVLPHTPNPLNQGVVMTHEIKSSYSRSVNRRMINQYEFDHRVGRGQHGEVYLARDTSKNGMEVAIKAVKRKNQKVDRMSMLRKRNLPNSPHLPLTDQLGSTEHKIRKEIAIMKKCCHPHIVRLLEVIDDKLNDRIYMVMEYLGGGEIKWRTQGDEPVLRVDQTRRICRDVILGLEYLHHQGIIHRDIKPANLLWSADRRTVKITDFGVSHFSYAQRLAAAGRGLSPDDQDPILMDDSDLSKTAGTPMFLAPEILSDSTSESASSSTMYLSPTRKKPPITKAIDVWAFGVTLYGLLFGHLPFQALVEYDIYQVIRKQDWDVPATMGVDLIPVGGRHQKSQPKGEETEGYLVVKLLQRLLEKDAKRRITLSEVKKDPWILRDISNPQEWLRETTLDRQSSLEPTADETSSAMSSVRFRWSALLTNRISILLRNVRPQRSFRRGARRVEEPEEFKDVGTRSAPNVHVHHLPRRSTVAGPSQSRLERQQAIQQDRGKQRQLTRDAPHNQSGTEVSVTAVKGFEPWSMWAGGSTPAIQGSGSKPRRGSIPSKVPEMTLQVPVRGFRVGSPQPSPQSISQATSPIGEQRLASEERPRSRMSISSWVRGWRSGKHTPYGASPQDASANTSPGVNAIASATPSVRRSRSGGAAVRERMARRSEDAFNSHITSRQSSASGPLMPPMRAASWGEVNNYSRPSEDMTSLYSGERADDALDEDTLLLGAGGVAQSPVPSIPSGLLSTVSSTNSTTNPAWSAAQAILQRAEIGEHAPVHDQSVPDMSRQSSTRLRTTSPLSQMPYNHRHLTAESDSVDSYDDDSSIFDPDAQSEVDYDDVALQPSTSQMYQAEDDESEDEEEFQLEVRTRRPSASASPSDTSPRNSESTHTERAIVCI</sequence>
<feature type="region of interest" description="Disordered" evidence="7">
    <location>
        <begin position="553"/>
        <end position="574"/>
    </location>
</feature>
<dbReference type="InterPro" id="IPR011009">
    <property type="entry name" value="Kinase-like_dom_sf"/>
</dbReference>
<feature type="region of interest" description="Disordered" evidence="7">
    <location>
        <begin position="468"/>
        <end position="536"/>
    </location>
</feature>
<evidence type="ECO:0000256" key="4">
    <source>
        <dbReference type="ARBA" id="ARBA00022777"/>
    </source>
</evidence>
<dbReference type="GO" id="GO:0004674">
    <property type="term" value="F:protein serine/threonine kinase activity"/>
    <property type="evidence" value="ECO:0007669"/>
    <property type="project" value="UniProtKB-KW"/>
</dbReference>
<comment type="caution">
    <text evidence="9">The sequence shown here is derived from an EMBL/GenBank/DDBJ whole genome shotgun (WGS) entry which is preliminary data.</text>
</comment>
<evidence type="ECO:0000259" key="8">
    <source>
        <dbReference type="PROSITE" id="PS50011"/>
    </source>
</evidence>
<feature type="compositionally biased region" description="Acidic residues" evidence="7">
    <location>
        <begin position="865"/>
        <end position="877"/>
    </location>
</feature>
<evidence type="ECO:0000313" key="9">
    <source>
        <dbReference type="EMBL" id="GBE87959.1"/>
    </source>
</evidence>
<feature type="region of interest" description="Disordered" evidence="7">
    <location>
        <begin position="788"/>
        <end position="911"/>
    </location>
</feature>
<keyword evidence="10" id="KW-1185">Reference proteome</keyword>
<keyword evidence="2" id="KW-0808">Transferase</keyword>
<feature type="domain" description="Protein kinase" evidence="8">
    <location>
        <begin position="62"/>
        <end position="403"/>
    </location>
</feature>
<dbReference type="SUPFAM" id="SSF56112">
    <property type="entry name" value="Protein kinase-like (PK-like)"/>
    <property type="match status" value="1"/>
</dbReference>
<accession>A0A401H0Q3</accession>
<dbReference type="OrthoDB" id="68483at2759"/>
<dbReference type="Gene3D" id="1.10.510.10">
    <property type="entry name" value="Transferase(Phosphotransferase) domain 1"/>
    <property type="match status" value="1"/>
</dbReference>
<dbReference type="STRING" id="139825.A0A401H0Q3"/>
<feature type="compositionally biased region" description="Acidic residues" evidence="7">
    <location>
        <begin position="828"/>
        <end position="852"/>
    </location>
</feature>
<protein>
    <submittedName>
        <fullName evidence="9">Serine/threonine-protein kinase ssp1</fullName>
    </submittedName>
</protein>
<reference evidence="9 10" key="1">
    <citation type="journal article" date="2018" name="Sci. Rep.">
        <title>Genome sequence of the cauliflower mushroom Sparassis crispa (Hanabiratake) and its association with beneficial usage.</title>
        <authorList>
            <person name="Kiyama R."/>
            <person name="Furutani Y."/>
            <person name="Kawaguchi K."/>
            <person name="Nakanishi T."/>
        </authorList>
    </citation>
    <scope>NUCLEOTIDE SEQUENCE [LARGE SCALE GENOMIC DNA]</scope>
</reference>
<evidence type="ECO:0000256" key="2">
    <source>
        <dbReference type="ARBA" id="ARBA00022679"/>
    </source>
</evidence>
<evidence type="ECO:0000256" key="6">
    <source>
        <dbReference type="PROSITE-ProRule" id="PRU10141"/>
    </source>
</evidence>
<dbReference type="PANTHER" id="PTHR43895:SF152">
    <property type="entry name" value="SERINE_THREONINE-PROTEIN KINASE TOS3"/>
    <property type="match status" value="1"/>
</dbReference>
<evidence type="ECO:0000256" key="5">
    <source>
        <dbReference type="ARBA" id="ARBA00022840"/>
    </source>
</evidence>
<feature type="region of interest" description="Disordered" evidence="7">
    <location>
        <begin position="588"/>
        <end position="619"/>
    </location>
</feature>
<dbReference type="Pfam" id="PF00069">
    <property type="entry name" value="Pkinase"/>
    <property type="match status" value="1"/>
</dbReference>
<feature type="compositionally biased region" description="Basic and acidic residues" evidence="7">
    <location>
        <begin position="469"/>
        <end position="481"/>
    </location>
</feature>
<keyword evidence="4 9" id="KW-0418">Kinase</keyword>
<dbReference type="CDD" id="cd14008">
    <property type="entry name" value="STKc_LKB1_CaMKK"/>
    <property type="match status" value="1"/>
</dbReference>
<feature type="compositionally biased region" description="Basic and acidic residues" evidence="7">
    <location>
        <begin position="516"/>
        <end position="528"/>
    </location>
</feature>
<keyword evidence="5 6" id="KW-0067">ATP-binding</keyword>
<dbReference type="PROSITE" id="PS00107">
    <property type="entry name" value="PROTEIN_KINASE_ATP"/>
    <property type="match status" value="1"/>
</dbReference>
<name>A0A401H0Q3_9APHY</name>
<dbReference type="AlphaFoldDB" id="A0A401H0Q3"/>
<dbReference type="GeneID" id="38784876"/>
<evidence type="ECO:0000256" key="3">
    <source>
        <dbReference type="ARBA" id="ARBA00022741"/>
    </source>
</evidence>
<dbReference type="GO" id="GO:0005524">
    <property type="term" value="F:ATP binding"/>
    <property type="evidence" value="ECO:0007669"/>
    <property type="project" value="UniProtKB-UniRule"/>
</dbReference>
<feature type="compositionally biased region" description="Basic and acidic residues" evidence="7">
    <location>
        <begin position="900"/>
        <end position="911"/>
    </location>
</feature>
<dbReference type="EMBL" id="BFAD01000012">
    <property type="protein sequence ID" value="GBE87959.1"/>
    <property type="molecule type" value="Genomic_DNA"/>
</dbReference>
<feature type="region of interest" description="Disordered" evidence="7">
    <location>
        <begin position="659"/>
        <end position="700"/>
    </location>
</feature>
<keyword evidence="1" id="KW-0723">Serine/threonine-protein kinase</keyword>
<dbReference type="PROSITE" id="PS50011">
    <property type="entry name" value="PROTEIN_KINASE_DOM"/>
    <property type="match status" value="1"/>
</dbReference>
<organism evidence="9 10">
    <name type="scientific">Sparassis crispa</name>
    <dbReference type="NCBI Taxonomy" id="139825"/>
    <lineage>
        <taxon>Eukaryota</taxon>
        <taxon>Fungi</taxon>
        <taxon>Dikarya</taxon>
        <taxon>Basidiomycota</taxon>
        <taxon>Agaricomycotina</taxon>
        <taxon>Agaricomycetes</taxon>
        <taxon>Polyporales</taxon>
        <taxon>Sparassidaceae</taxon>
        <taxon>Sparassis</taxon>
    </lineage>
</organism>
<feature type="compositionally biased region" description="Polar residues" evidence="7">
    <location>
        <begin position="686"/>
        <end position="696"/>
    </location>
</feature>
<feature type="compositionally biased region" description="Low complexity" evidence="7">
    <location>
        <begin position="885"/>
        <end position="897"/>
    </location>
</feature>
<evidence type="ECO:0000313" key="10">
    <source>
        <dbReference type="Proteomes" id="UP000287166"/>
    </source>
</evidence>
<feature type="binding site" evidence="6">
    <location>
        <position position="92"/>
    </location>
    <ligand>
        <name>ATP</name>
        <dbReference type="ChEBI" id="CHEBI:30616"/>
    </ligand>
</feature>
<proteinExistence type="predicted"/>
<dbReference type="Gene3D" id="3.30.200.20">
    <property type="entry name" value="Phosphorylase Kinase, domain 1"/>
    <property type="match status" value="1"/>
</dbReference>
<dbReference type="Proteomes" id="UP000287166">
    <property type="component" value="Unassembled WGS sequence"/>
</dbReference>
<feature type="compositionally biased region" description="Basic and acidic residues" evidence="7">
    <location>
        <begin position="672"/>
        <end position="684"/>
    </location>
</feature>